<dbReference type="Proteomes" id="UP001314263">
    <property type="component" value="Unassembled WGS sequence"/>
</dbReference>
<dbReference type="SUPFAM" id="SSF57850">
    <property type="entry name" value="RING/U-box"/>
    <property type="match status" value="1"/>
</dbReference>
<dbReference type="AlphaFoldDB" id="A0AAV1II42"/>
<evidence type="ECO:0000256" key="1">
    <source>
        <dbReference type="ARBA" id="ARBA00022723"/>
    </source>
</evidence>
<accession>A0AAV1II42</accession>
<dbReference type="InterPro" id="IPR017907">
    <property type="entry name" value="Znf_RING_CS"/>
</dbReference>
<reference evidence="6 7" key="1">
    <citation type="submission" date="2023-10" db="EMBL/GenBank/DDBJ databases">
        <authorList>
            <person name="Maclean D."/>
            <person name="Macfadyen A."/>
        </authorList>
    </citation>
    <scope>NUCLEOTIDE SEQUENCE [LARGE SCALE GENOMIC DNA]</scope>
</reference>
<name>A0AAV1II42_9CHLO</name>
<evidence type="ECO:0000256" key="2">
    <source>
        <dbReference type="ARBA" id="ARBA00022771"/>
    </source>
</evidence>
<evidence type="ECO:0000313" key="7">
    <source>
        <dbReference type="Proteomes" id="UP001314263"/>
    </source>
</evidence>
<gene>
    <name evidence="6" type="ORF">CVIRNUC_009988</name>
</gene>
<keyword evidence="7" id="KW-1185">Reference proteome</keyword>
<dbReference type="SUPFAM" id="SSF48452">
    <property type="entry name" value="TPR-like"/>
    <property type="match status" value="1"/>
</dbReference>
<protein>
    <recommendedName>
        <fullName evidence="5">RING-type domain-containing protein</fullName>
    </recommendedName>
</protein>
<keyword evidence="2 4" id="KW-0863">Zinc-finger</keyword>
<dbReference type="InterPro" id="IPR011990">
    <property type="entry name" value="TPR-like_helical_dom_sf"/>
</dbReference>
<keyword evidence="3" id="KW-0862">Zinc</keyword>
<dbReference type="GO" id="GO:0008270">
    <property type="term" value="F:zinc ion binding"/>
    <property type="evidence" value="ECO:0007669"/>
    <property type="project" value="UniProtKB-KW"/>
</dbReference>
<dbReference type="SMART" id="SM00184">
    <property type="entry name" value="RING"/>
    <property type="match status" value="1"/>
</dbReference>
<sequence>MAVRCPVSGKTAADVRETPADAVAQCPFASAAVQADGTSSRSPDAPLSRSSAVQSCPYGFGGTAKTDESSGKEGAVCPMGFGAAKAKDPLAALQCTRCKAPFHDAVKLACGHFFCRSCIENARDCLLCGADAHGLQPEPRLQVLAELYLQSGGSAAAFEESAQLPKGTVTGTQPHTAAPKDAMRPSGGAGFLEQQALRSLAGGNVAAAVHRLGLCKDALLEESRASGYTPELCCRLGEVIGTQGTCLEQQGHAEAAAAAYASSIKQLRESPRSTPEVAQALAVSMNKLGDQKYLQGDLHGAKQHYTEALRTRQGSCCPSNAASVETQLGVVTSLVKVLDIEQALGEDSAAQQHKQEADKVLKDLTAAMPLEGPLGAKFLGLQALVQQIR</sequence>
<dbReference type="InterPro" id="IPR001841">
    <property type="entry name" value="Znf_RING"/>
</dbReference>
<evidence type="ECO:0000256" key="4">
    <source>
        <dbReference type="PROSITE-ProRule" id="PRU00175"/>
    </source>
</evidence>
<evidence type="ECO:0000313" key="6">
    <source>
        <dbReference type="EMBL" id="CAK0786774.1"/>
    </source>
</evidence>
<dbReference type="Gene3D" id="3.30.40.10">
    <property type="entry name" value="Zinc/RING finger domain, C3HC4 (zinc finger)"/>
    <property type="match status" value="1"/>
</dbReference>
<organism evidence="6 7">
    <name type="scientific">Coccomyxa viridis</name>
    <dbReference type="NCBI Taxonomy" id="1274662"/>
    <lineage>
        <taxon>Eukaryota</taxon>
        <taxon>Viridiplantae</taxon>
        <taxon>Chlorophyta</taxon>
        <taxon>core chlorophytes</taxon>
        <taxon>Trebouxiophyceae</taxon>
        <taxon>Trebouxiophyceae incertae sedis</taxon>
        <taxon>Coccomyxaceae</taxon>
        <taxon>Coccomyxa</taxon>
    </lineage>
</organism>
<keyword evidence="1" id="KW-0479">Metal-binding</keyword>
<dbReference type="GO" id="GO:0005737">
    <property type="term" value="C:cytoplasm"/>
    <property type="evidence" value="ECO:0007669"/>
    <property type="project" value="UniProtKB-ARBA"/>
</dbReference>
<comment type="caution">
    <text evidence="6">The sequence shown here is derived from an EMBL/GenBank/DDBJ whole genome shotgun (WGS) entry which is preliminary data.</text>
</comment>
<dbReference type="PROSITE" id="PS50089">
    <property type="entry name" value="ZF_RING_2"/>
    <property type="match status" value="1"/>
</dbReference>
<dbReference type="InterPro" id="IPR013083">
    <property type="entry name" value="Znf_RING/FYVE/PHD"/>
</dbReference>
<evidence type="ECO:0000256" key="3">
    <source>
        <dbReference type="ARBA" id="ARBA00022833"/>
    </source>
</evidence>
<dbReference type="Gene3D" id="1.25.40.10">
    <property type="entry name" value="Tetratricopeptide repeat domain"/>
    <property type="match status" value="1"/>
</dbReference>
<proteinExistence type="predicted"/>
<evidence type="ECO:0000259" key="5">
    <source>
        <dbReference type="PROSITE" id="PS50089"/>
    </source>
</evidence>
<dbReference type="EMBL" id="CAUYUE010000015">
    <property type="protein sequence ID" value="CAK0786774.1"/>
    <property type="molecule type" value="Genomic_DNA"/>
</dbReference>
<feature type="domain" description="RING-type" evidence="5">
    <location>
        <begin position="95"/>
        <end position="128"/>
    </location>
</feature>
<dbReference type="PROSITE" id="PS00518">
    <property type="entry name" value="ZF_RING_1"/>
    <property type="match status" value="1"/>
</dbReference>